<protein>
    <submittedName>
        <fullName evidence="1">Uncharacterized protein</fullName>
    </submittedName>
</protein>
<dbReference type="EMBL" id="BKCM01000017">
    <property type="protein sequence ID" value="GER02103.1"/>
    <property type="molecule type" value="Genomic_DNA"/>
</dbReference>
<sequence length="57" mass="6300">MGQNMTNGVRLPVGIMSRLLITGGMWRMPMATSNGSMMLIEARGFIAPYRATIIVER</sequence>
<dbReference type="InterPro" id="IPR009029">
    <property type="entry name" value="HMG_CoA_Rdtase_sub-bd_dom_sf"/>
</dbReference>
<organism evidence="1 2">
    <name type="scientific">Iodidimonas gelatinilytica</name>
    <dbReference type="NCBI Taxonomy" id="1236966"/>
    <lineage>
        <taxon>Bacteria</taxon>
        <taxon>Pseudomonadati</taxon>
        <taxon>Pseudomonadota</taxon>
        <taxon>Alphaproteobacteria</taxon>
        <taxon>Iodidimonadales</taxon>
        <taxon>Iodidimonadaceae</taxon>
        <taxon>Iodidimonas</taxon>
    </lineage>
</organism>
<name>A0A5A7N1G0_9PROT</name>
<keyword evidence="2" id="KW-1185">Reference proteome</keyword>
<reference evidence="1 2" key="1">
    <citation type="submission" date="2019-09" db="EMBL/GenBank/DDBJ databases">
        <title>NBRP : Genome information of microbial organism related human and environment.</title>
        <authorList>
            <person name="Hattori M."/>
            <person name="Oshima K."/>
            <person name="Inaba H."/>
            <person name="Suda W."/>
            <person name="Sakamoto M."/>
            <person name="Iino T."/>
            <person name="Kitahara M."/>
            <person name="Oshida Y."/>
            <person name="Iida T."/>
            <person name="Kudo T."/>
            <person name="Itoh T."/>
            <person name="Ohkuma M."/>
        </authorList>
    </citation>
    <scope>NUCLEOTIDE SEQUENCE [LARGE SCALE GENOMIC DNA]</scope>
    <source>
        <strain evidence="1 2">Mie-1</strain>
    </source>
</reference>
<dbReference type="Proteomes" id="UP000325187">
    <property type="component" value="Unassembled WGS sequence"/>
</dbReference>
<dbReference type="GO" id="GO:0016616">
    <property type="term" value="F:oxidoreductase activity, acting on the CH-OH group of donors, NAD or NADP as acceptor"/>
    <property type="evidence" value="ECO:0007669"/>
    <property type="project" value="InterPro"/>
</dbReference>
<dbReference type="GO" id="GO:0015936">
    <property type="term" value="P:coenzyme A metabolic process"/>
    <property type="evidence" value="ECO:0007669"/>
    <property type="project" value="InterPro"/>
</dbReference>
<evidence type="ECO:0000313" key="1">
    <source>
        <dbReference type="EMBL" id="GER02103.1"/>
    </source>
</evidence>
<accession>A0A5A7N1G0</accession>
<dbReference type="SUPFAM" id="SSF56542">
    <property type="entry name" value="Substrate-binding domain of HMG-CoA reductase"/>
    <property type="match status" value="1"/>
</dbReference>
<gene>
    <name evidence="1" type="ORF">JCM17845_27260</name>
</gene>
<comment type="caution">
    <text evidence="1">The sequence shown here is derived from an EMBL/GenBank/DDBJ whole genome shotgun (WGS) entry which is preliminary data.</text>
</comment>
<dbReference type="AlphaFoldDB" id="A0A5A7N1G0"/>
<evidence type="ECO:0000313" key="2">
    <source>
        <dbReference type="Proteomes" id="UP000325187"/>
    </source>
</evidence>
<proteinExistence type="predicted"/>